<organism evidence="1 2">
    <name type="scientific">Smittium megazygosporum</name>
    <dbReference type="NCBI Taxonomy" id="133381"/>
    <lineage>
        <taxon>Eukaryota</taxon>
        <taxon>Fungi</taxon>
        <taxon>Fungi incertae sedis</taxon>
        <taxon>Zoopagomycota</taxon>
        <taxon>Kickxellomycotina</taxon>
        <taxon>Harpellomycetes</taxon>
        <taxon>Harpellales</taxon>
        <taxon>Legeriomycetaceae</taxon>
        <taxon>Smittium</taxon>
    </lineage>
</organism>
<dbReference type="CDD" id="cd20557">
    <property type="entry name" value="CYCLIN_ScPCL1-like"/>
    <property type="match status" value="1"/>
</dbReference>
<evidence type="ECO:0000313" key="2">
    <source>
        <dbReference type="Proteomes" id="UP000245609"/>
    </source>
</evidence>
<dbReference type="GO" id="GO:0019901">
    <property type="term" value="F:protein kinase binding"/>
    <property type="evidence" value="ECO:0007669"/>
    <property type="project" value="InterPro"/>
</dbReference>
<dbReference type="PANTHER" id="PTHR15615">
    <property type="match status" value="1"/>
</dbReference>
<dbReference type="GO" id="GO:0005634">
    <property type="term" value="C:nucleus"/>
    <property type="evidence" value="ECO:0007669"/>
    <property type="project" value="TreeGrafter"/>
</dbReference>
<sequence>METSKFTIRKKNISRNPQTTQQTLDRNLLIDLIVHLVSSNLCLHQDDFSRFPSSNLNSPHSLSDQSYNSESSYSTVASETKYYVERLANGLSLPDPVLLHSLVYIYRLMRRLPASFVAQDSAKYKIFVTSIVIATKYCQDDQFITCKAAVALFNGAFSVSEIIKMEIAFLKILKYQLSLNRKETSKIIMYYSQSINFC</sequence>
<dbReference type="AlphaFoldDB" id="A0A2T9ZH76"/>
<evidence type="ECO:0000313" key="1">
    <source>
        <dbReference type="EMBL" id="PVV03931.1"/>
    </source>
</evidence>
<dbReference type="EMBL" id="MBFS01000180">
    <property type="protein sequence ID" value="PVV03931.1"/>
    <property type="molecule type" value="Genomic_DNA"/>
</dbReference>
<dbReference type="Proteomes" id="UP000245609">
    <property type="component" value="Unassembled WGS sequence"/>
</dbReference>
<proteinExistence type="predicted"/>
<dbReference type="Pfam" id="PF08613">
    <property type="entry name" value="Cyclin"/>
    <property type="match status" value="1"/>
</dbReference>
<dbReference type="InterPro" id="IPR036915">
    <property type="entry name" value="Cyclin-like_sf"/>
</dbReference>
<accession>A0A2T9ZH76</accession>
<dbReference type="STRING" id="133381.A0A2T9ZH76"/>
<dbReference type="SUPFAM" id="SSF47954">
    <property type="entry name" value="Cyclin-like"/>
    <property type="match status" value="1"/>
</dbReference>
<keyword evidence="2" id="KW-1185">Reference proteome</keyword>
<protein>
    <submittedName>
        <fullName evidence="1">Uncharacterized protein</fullName>
    </submittedName>
</protein>
<dbReference type="GO" id="GO:0000307">
    <property type="term" value="C:cyclin-dependent protein kinase holoenzyme complex"/>
    <property type="evidence" value="ECO:0007669"/>
    <property type="project" value="TreeGrafter"/>
</dbReference>
<dbReference type="OrthoDB" id="10250320at2759"/>
<reference evidence="1 2" key="1">
    <citation type="journal article" date="2018" name="MBio">
        <title>Comparative Genomics Reveals the Core Gene Toolbox for the Fungus-Insect Symbiosis.</title>
        <authorList>
            <person name="Wang Y."/>
            <person name="Stata M."/>
            <person name="Wang W."/>
            <person name="Stajich J.E."/>
            <person name="White M.M."/>
            <person name="Moncalvo J.M."/>
        </authorList>
    </citation>
    <scope>NUCLEOTIDE SEQUENCE [LARGE SCALE GENOMIC DNA]</scope>
    <source>
        <strain evidence="1 2">SC-DP-2</strain>
    </source>
</reference>
<dbReference type="InterPro" id="IPR013922">
    <property type="entry name" value="Cyclin_PHO80-like"/>
</dbReference>
<gene>
    <name evidence="1" type="ORF">BB560_001580</name>
</gene>
<name>A0A2T9ZH76_9FUNG</name>
<dbReference type="Gene3D" id="1.10.472.10">
    <property type="entry name" value="Cyclin-like"/>
    <property type="match status" value="1"/>
</dbReference>
<dbReference type="GO" id="GO:0016538">
    <property type="term" value="F:cyclin-dependent protein serine/threonine kinase regulator activity"/>
    <property type="evidence" value="ECO:0007669"/>
    <property type="project" value="TreeGrafter"/>
</dbReference>
<comment type="caution">
    <text evidence="1">The sequence shown here is derived from an EMBL/GenBank/DDBJ whole genome shotgun (WGS) entry which is preliminary data.</text>
</comment>
<dbReference type="PANTHER" id="PTHR15615:SF27">
    <property type="entry name" value="PHO85 CYCLIN CLG1"/>
    <property type="match status" value="1"/>
</dbReference>